<evidence type="ECO:0000313" key="11">
    <source>
        <dbReference type="Proteomes" id="UP000070427"/>
    </source>
</evidence>
<evidence type="ECO:0000313" key="10">
    <source>
        <dbReference type="EMBL" id="KXG77963.1"/>
    </source>
</evidence>
<dbReference type="FunCoup" id="A0A140LBN8">
    <property type="interactions" value="387"/>
</dbReference>
<dbReference type="InParanoid" id="A0A140LBN8"/>
<comment type="subcellular location">
    <subcellularLocation>
        <location evidence="2">Membrane</location>
        <topology evidence="2">Peripheral membrane protein</topology>
    </subcellularLocation>
</comment>
<accession>A0A140LBN8</accession>
<dbReference type="Gene3D" id="1.10.287.80">
    <property type="entry name" value="ATP synthase, gamma subunit, helix hairpin domain"/>
    <property type="match status" value="1"/>
</dbReference>
<dbReference type="Gene3D" id="3.40.1380.10">
    <property type="match status" value="1"/>
</dbReference>
<dbReference type="CDD" id="cd12151">
    <property type="entry name" value="F1-ATPase_gamma"/>
    <property type="match status" value="1"/>
</dbReference>
<reference evidence="10 11" key="1">
    <citation type="submission" date="2015-12" db="EMBL/GenBank/DDBJ databases">
        <title>Draft genome sequnece of Fervidicola ferrireducens strain Y170.</title>
        <authorList>
            <person name="Patel B.K."/>
        </authorList>
    </citation>
    <scope>NUCLEOTIDE SEQUENCE [LARGE SCALE GENOMIC DNA]</scope>
    <source>
        <strain evidence="10 11">Y170</strain>
    </source>
</reference>
<evidence type="ECO:0000256" key="9">
    <source>
        <dbReference type="ARBA" id="ARBA00023310"/>
    </source>
</evidence>
<keyword evidence="8" id="KW-0139">CF(1)</keyword>
<evidence type="ECO:0000256" key="6">
    <source>
        <dbReference type="ARBA" id="ARBA00023065"/>
    </source>
</evidence>
<dbReference type="PRINTS" id="PR00126">
    <property type="entry name" value="ATPASEGAMMA"/>
</dbReference>
<evidence type="ECO:0000256" key="1">
    <source>
        <dbReference type="ARBA" id="ARBA00003456"/>
    </source>
</evidence>
<keyword evidence="6" id="KW-0406">Ion transport</keyword>
<dbReference type="PANTHER" id="PTHR11693">
    <property type="entry name" value="ATP SYNTHASE GAMMA CHAIN"/>
    <property type="match status" value="1"/>
</dbReference>
<dbReference type="SUPFAM" id="SSF52943">
    <property type="entry name" value="ATP synthase (F1-ATPase), gamma subunit"/>
    <property type="match status" value="1"/>
</dbReference>
<dbReference type="EMBL" id="LOED01000006">
    <property type="protein sequence ID" value="KXG77963.1"/>
    <property type="molecule type" value="Genomic_DNA"/>
</dbReference>
<dbReference type="STRING" id="520764.AN618_07710"/>
<name>A0A140LBN8_9FIRM</name>
<dbReference type="InterPro" id="IPR000131">
    <property type="entry name" value="ATP_synth_F1_gsu"/>
</dbReference>
<keyword evidence="4" id="KW-0813">Transport</keyword>
<comment type="function">
    <text evidence="1">Produces ATP from ADP in the presence of a proton gradient across the membrane. The gamma chain is believed to be important in regulating ATPase activity and the flow of protons through the CF(0) complex.</text>
</comment>
<proteinExistence type="inferred from homology"/>
<organism evidence="10 11">
    <name type="scientific">Fervidicola ferrireducens</name>
    <dbReference type="NCBI Taxonomy" id="520764"/>
    <lineage>
        <taxon>Bacteria</taxon>
        <taxon>Bacillati</taxon>
        <taxon>Bacillota</taxon>
        <taxon>Clostridia</taxon>
        <taxon>Thermosediminibacterales</taxon>
        <taxon>Thermosediminibacteraceae</taxon>
        <taxon>Fervidicola</taxon>
    </lineage>
</organism>
<evidence type="ECO:0000256" key="7">
    <source>
        <dbReference type="ARBA" id="ARBA00023136"/>
    </source>
</evidence>
<dbReference type="RefSeq" id="WP_066352301.1">
    <property type="nucleotide sequence ID" value="NZ_LOED01000006.1"/>
</dbReference>
<sequence length="274" mass="31592">MSAVREIKKRIIAVKNIRKITGALHLISSVHLKNAQKILENFRPVYERMKEMVSLIPFEGWEIKERSVLIVISGDRGFDGGYNASVLEEAKNKVQELGKPVLLTVGKKAEKFFKERGFEVALNVGEISKKLHWDALEDLAEFSIEHFISGREIFVTYTRFTNPFDIKPHTERILPPKAATKEGFYFSFEPEPRELFWHIARFYFKVCVYDFLLNSFLSEQYLRTRAMETATENADNLIEELTLEFHKERKALITREIAEIVGAENLGGGEGFGR</sequence>
<protein>
    <submittedName>
        <fullName evidence="10">ATP synthase gamma chain</fullName>
    </submittedName>
</protein>
<evidence type="ECO:0000256" key="5">
    <source>
        <dbReference type="ARBA" id="ARBA00022781"/>
    </source>
</evidence>
<evidence type="ECO:0000256" key="4">
    <source>
        <dbReference type="ARBA" id="ARBA00022448"/>
    </source>
</evidence>
<gene>
    <name evidence="10" type="primary">atpG</name>
    <name evidence="10" type="ORF">AN618_07710</name>
</gene>
<dbReference type="OrthoDB" id="9812769at2"/>
<evidence type="ECO:0000256" key="8">
    <source>
        <dbReference type="ARBA" id="ARBA00023196"/>
    </source>
</evidence>
<evidence type="ECO:0000256" key="3">
    <source>
        <dbReference type="ARBA" id="ARBA00007681"/>
    </source>
</evidence>
<keyword evidence="9" id="KW-0066">ATP synthesis</keyword>
<dbReference type="GO" id="GO:0045259">
    <property type="term" value="C:proton-transporting ATP synthase complex"/>
    <property type="evidence" value="ECO:0007669"/>
    <property type="project" value="UniProtKB-KW"/>
</dbReference>
<comment type="caution">
    <text evidence="10">The sequence shown here is derived from an EMBL/GenBank/DDBJ whole genome shotgun (WGS) entry which is preliminary data.</text>
</comment>
<dbReference type="AlphaFoldDB" id="A0A140LBN8"/>
<keyword evidence="7" id="KW-0472">Membrane</keyword>
<comment type="similarity">
    <text evidence="3">Belongs to the ATPase gamma chain family.</text>
</comment>
<dbReference type="InterPro" id="IPR035968">
    <property type="entry name" value="ATP_synth_F1_ATPase_gsu"/>
</dbReference>
<keyword evidence="5" id="KW-0375">Hydrogen ion transport</keyword>
<dbReference type="Pfam" id="PF00231">
    <property type="entry name" value="ATP-synt"/>
    <property type="match status" value="1"/>
</dbReference>
<keyword evidence="11" id="KW-1185">Reference proteome</keyword>
<dbReference type="GO" id="GO:0046933">
    <property type="term" value="F:proton-transporting ATP synthase activity, rotational mechanism"/>
    <property type="evidence" value="ECO:0007669"/>
    <property type="project" value="InterPro"/>
</dbReference>
<dbReference type="PANTHER" id="PTHR11693:SF22">
    <property type="entry name" value="ATP SYNTHASE SUBUNIT GAMMA, MITOCHONDRIAL"/>
    <property type="match status" value="1"/>
</dbReference>
<dbReference type="Proteomes" id="UP000070427">
    <property type="component" value="Unassembled WGS sequence"/>
</dbReference>
<evidence type="ECO:0000256" key="2">
    <source>
        <dbReference type="ARBA" id="ARBA00004170"/>
    </source>
</evidence>